<evidence type="ECO:0000313" key="1">
    <source>
        <dbReference type="EMBL" id="KAI4456519.1"/>
    </source>
</evidence>
<name>A0ACB9SPV2_HOLOL</name>
<protein>
    <submittedName>
        <fullName evidence="1">Chitinase domain-containing protein 1 family member</fullName>
    </submittedName>
</protein>
<dbReference type="Proteomes" id="UP001056778">
    <property type="component" value="Chromosome 8"/>
</dbReference>
<organism evidence="1 2">
    <name type="scientific">Holotrichia oblita</name>
    <name type="common">Chafer beetle</name>
    <dbReference type="NCBI Taxonomy" id="644536"/>
    <lineage>
        <taxon>Eukaryota</taxon>
        <taxon>Metazoa</taxon>
        <taxon>Ecdysozoa</taxon>
        <taxon>Arthropoda</taxon>
        <taxon>Hexapoda</taxon>
        <taxon>Insecta</taxon>
        <taxon>Pterygota</taxon>
        <taxon>Neoptera</taxon>
        <taxon>Endopterygota</taxon>
        <taxon>Coleoptera</taxon>
        <taxon>Polyphaga</taxon>
        <taxon>Scarabaeiformia</taxon>
        <taxon>Scarabaeidae</taxon>
        <taxon>Melolonthinae</taxon>
        <taxon>Holotrichia</taxon>
    </lineage>
</organism>
<proteinExistence type="predicted"/>
<dbReference type="EMBL" id="CM043022">
    <property type="protein sequence ID" value="KAI4456519.1"/>
    <property type="molecule type" value="Genomic_DNA"/>
</dbReference>
<evidence type="ECO:0000313" key="2">
    <source>
        <dbReference type="Proteomes" id="UP001056778"/>
    </source>
</evidence>
<keyword evidence="2" id="KW-1185">Reference proteome</keyword>
<gene>
    <name evidence="1" type="ORF">MML48_8g00014291</name>
</gene>
<comment type="caution">
    <text evidence="1">The sequence shown here is derived from an EMBL/GenBank/DDBJ whole genome shotgun (WGS) entry which is preliminary data.</text>
</comment>
<sequence length="390" mass="45407">MHAISFQITIILIFQLVFNESTLTPKSPKSKKTEKPEDTVVGPQDESVFDKKLVIDPPSVKEILNNYNSYSVDRTKYRTRKSLGYVTPWNNKGYDAAYLFANKFTHISPVWLQIKKVGDEIYEVTGLHDVDKKWMEDVKEAGKARNLKIVPRIIFENWSAKDFMTLVTTEKEYAALADELITICKKYKFDGYVLELWSQFVGRVHNELLVNIIQEIAIRLRKKNYELILVIPPMRSKTPLFDKEQYDDLYDHVSGFSLMTYDFSNIHRPGPNAPIMWIEDCVKLLAPDEEKRDKLFTGLNFYGYDYTPSGGSAILGHDYIRLLKSYKGKLEKDEKSEEHFFEIKQDDGRHIIFYPTLYSINERIKLINDLETGISVWELGQGLAYFFDLL</sequence>
<reference evidence="1" key="1">
    <citation type="submission" date="2022-04" db="EMBL/GenBank/DDBJ databases">
        <title>Chromosome-scale genome assembly of Holotrichia oblita Faldermann.</title>
        <authorList>
            <person name="Rongchong L."/>
        </authorList>
    </citation>
    <scope>NUCLEOTIDE SEQUENCE</scope>
    <source>
        <strain evidence="1">81SQS9</strain>
    </source>
</reference>
<accession>A0ACB9SPV2</accession>